<dbReference type="PROSITE" id="PS00166">
    <property type="entry name" value="ENOYL_COA_HYDRATASE"/>
    <property type="match status" value="1"/>
</dbReference>
<dbReference type="InterPro" id="IPR018376">
    <property type="entry name" value="Enoyl-CoA_hyd/isom_CS"/>
</dbReference>
<dbReference type="Pfam" id="PF00378">
    <property type="entry name" value="ECH_1"/>
    <property type="match status" value="1"/>
</dbReference>
<dbReference type="STRING" id="584787.GCA_001247655_03933"/>
<gene>
    <name evidence="4" type="ORF">EDC28_106271</name>
</gene>
<dbReference type="InterPro" id="IPR014748">
    <property type="entry name" value="Enoyl-CoA_hydra_C"/>
</dbReference>
<dbReference type="OrthoDB" id="9775794at2"/>
<dbReference type="SUPFAM" id="SSF52096">
    <property type="entry name" value="ClpP/crotonase"/>
    <property type="match status" value="1"/>
</dbReference>
<protein>
    <submittedName>
        <fullName evidence="4">Short chain enoyl-CoA hydratase</fullName>
    </submittedName>
</protein>
<evidence type="ECO:0000313" key="5">
    <source>
        <dbReference type="Proteomes" id="UP000268033"/>
    </source>
</evidence>
<dbReference type="PANTHER" id="PTHR11941:SF141">
    <property type="entry name" value="ENOYL-COA HYDRATASE_ISOMERASE-RELATED"/>
    <property type="match status" value="1"/>
</dbReference>
<dbReference type="GO" id="GO:0016836">
    <property type="term" value="F:hydro-lyase activity"/>
    <property type="evidence" value="ECO:0007669"/>
    <property type="project" value="UniProtKB-ARBA"/>
</dbReference>
<organism evidence="4 5">
    <name type="scientific">Gallaecimonas pentaromativorans</name>
    <dbReference type="NCBI Taxonomy" id="584787"/>
    <lineage>
        <taxon>Bacteria</taxon>
        <taxon>Pseudomonadati</taxon>
        <taxon>Pseudomonadota</taxon>
        <taxon>Gammaproteobacteria</taxon>
        <taxon>Enterobacterales</taxon>
        <taxon>Gallaecimonadaceae</taxon>
        <taxon>Gallaecimonas</taxon>
    </lineage>
</organism>
<sequence>MKSPLDLQIDGHVAVLTLNNPPANTWTAESLRGLAATVEELNANRSVYALVVRSVSEKFFSAGADLKVFADGDKDVAGEMAHLFGRAFETLADFRGVSIAAINGYAMGGGLEVALACDLRVAEEQALMALPEARVGLLPCAGGTQLLTHLVGEGWAKRIILCGEQVTARKALEIGLVEEVVATGDSFAAAMTLAQEVGNQSPMAVAYCKKLVQTCRHAPLEKGRALEREYFVKLFDGEDQREGVQAFLEKRQPKWQNS</sequence>
<accession>A0A3N1PCB7</accession>
<evidence type="ECO:0000256" key="2">
    <source>
        <dbReference type="ARBA" id="ARBA00023239"/>
    </source>
</evidence>
<dbReference type="PANTHER" id="PTHR11941">
    <property type="entry name" value="ENOYL-COA HYDRATASE-RELATED"/>
    <property type="match status" value="1"/>
</dbReference>
<proteinExistence type="inferred from homology"/>
<keyword evidence="5" id="KW-1185">Reference proteome</keyword>
<evidence type="ECO:0000313" key="4">
    <source>
        <dbReference type="EMBL" id="ROQ25021.1"/>
    </source>
</evidence>
<dbReference type="FunFam" id="3.90.226.10:FF:000009">
    <property type="entry name" value="Carnitinyl-CoA dehydratase"/>
    <property type="match status" value="1"/>
</dbReference>
<dbReference type="Proteomes" id="UP000268033">
    <property type="component" value="Unassembled WGS sequence"/>
</dbReference>
<name>A0A3N1PCB7_9GAMM</name>
<dbReference type="Gene3D" id="3.90.226.10">
    <property type="entry name" value="2-enoyl-CoA Hydratase, Chain A, domain 1"/>
    <property type="match status" value="1"/>
</dbReference>
<comment type="similarity">
    <text evidence="1 3">Belongs to the enoyl-CoA hydratase/isomerase family.</text>
</comment>
<dbReference type="AlphaFoldDB" id="A0A3N1PCB7"/>
<evidence type="ECO:0000256" key="1">
    <source>
        <dbReference type="ARBA" id="ARBA00005254"/>
    </source>
</evidence>
<dbReference type="GO" id="GO:0006635">
    <property type="term" value="P:fatty acid beta-oxidation"/>
    <property type="evidence" value="ECO:0007669"/>
    <property type="project" value="TreeGrafter"/>
</dbReference>
<reference evidence="4 5" key="1">
    <citation type="submission" date="2018-11" db="EMBL/GenBank/DDBJ databases">
        <title>Genomic Encyclopedia of Type Strains, Phase IV (KMG-IV): sequencing the most valuable type-strain genomes for metagenomic binning, comparative biology and taxonomic classification.</title>
        <authorList>
            <person name="Goeker M."/>
        </authorList>
    </citation>
    <scope>NUCLEOTIDE SEQUENCE [LARGE SCALE GENOMIC DNA]</scope>
    <source>
        <strain evidence="4 5">DSM 21945</strain>
    </source>
</reference>
<dbReference type="NCBIfam" id="NF006566">
    <property type="entry name" value="PRK09076.1"/>
    <property type="match status" value="1"/>
</dbReference>
<evidence type="ECO:0000256" key="3">
    <source>
        <dbReference type="RuleBase" id="RU003707"/>
    </source>
</evidence>
<dbReference type="RefSeq" id="WP_083445896.1">
    <property type="nucleotide sequence ID" value="NZ_JBLXAC010000006.1"/>
</dbReference>
<dbReference type="InterPro" id="IPR029045">
    <property type="entry name" value="ClpP/crotonase-like_dom_sf"/>
</dbReference>
<comment type="caution">
    <text evidence="4">The sequence shown here is derived from an EMBL/GenBank/DDBJ whole genome shotgun (WGS) entry which is preliminary data.</text>
</comment>
<dbReference type="Gene3D" id="1.10.12.10">
    <property type="entry name" value="Lyase 2-enoyl-coa Hydratase, Chain A, domain 2"/>
    <property type="match status" value="1"/>
</dbReference>
<dbReference type="EMBL" id="RJUL01000006">
    <property type="protein sequence ID" value="ROQ25021.1"/>
    <property type="molecule type" value="Genomic_DNA"/>
</dbReference>
<keyword evidence="2" id="KW-0456">Lyase</keyword>
<dbReference type="FunFam" id="1.10.12.10:FF:000001">
    <property type="entry name" value="Probable enoyl-CoA hydratase, mitochondrial"/>
    <property type="match status" value="1"/>
</dbReference>
<dbReference type="InterPro" id="IPR001753">
    <property type="entry name" value="Enoyl-CoA_hydra/iso"/>
</dbReference>
<dbReference type="CDD" id="cd06558">
    <property type="entry name" value="crotonase-like"/>
    <property type="match status" value="1"/>
</dbReference>